<evidence type="ECO:0000256" key="2">
    <source>
        <dbReference type="ARBA" id="ARBA00022448"/>
    </source>
</evidence>
<dbReference type="PANTHER" id="PTHR32196">
    <property type="entry name" value="ABC TRANSPORTER PERMEASE PROTEIN YPHD-RELATED-RELATED"/>
    <property type="match status" value="1"/>
</dbReference>
<feature type="transmembrane region" description="Helical" evidence="8">
    <location>
        <begin position="247"/>
        <end position="274"/>
    </location>
</feature>
<keyword evidence="4" id="KW-0997">Cell inner membrane</keyword>
<evidence type="ECO:0000256" key="3">
    <source>
        <dbReference type="ARBA" id="ARBA00022475"/>
    </source>
</evidence>
<evidence type="ECO:0000256" key="6">
    <source>
        <dbReference type="ARBA" id="ARBA00022989"/>
    </source>
</evidence>
<keyword evidence="3" id="KW-1003">Cell membrane</keyword>
<sequence>MTRRKLPESLSGTNLVLIMFITGGLILLGVASGGEMFSQQGRVSFLSYLSVPVLIGLSQMAVLAVGQINLAVGAMGGASAAIMATSMANSGLSVPLALLLGVVMAVAFGAISGVLVVITGLHGFIVTLGTMTILLGVQYAILGATTVRDYPVELSTFGRQNVLGVPWLFVGTLLAAAMLHVFYSRMVAGRQVLATGGSAVAARLSGVSNSRSIVLSYSISGLFAGLAAVASIASLSGINTTVGADWLLASFAAPLIGGVLLSGGYVAVAGTILAASLIRIVDVARAQFLLDPSWSYFVVGAVVLVTVTATEYRKRRDDIQRQRIASTAP</sequence>
<evidence type="ECO:0000256" key="7">
    <source>
        <dbReference type="ARBA" id="ARBA00023136"/>
    </source>
</evidence>
<evidence type="ECO:0000256" key="8">
    <source>
        <dbReference type="SAM" id="Phobius"/>
    </source>
</evidence>
<keyword evidence="5 8" id="KW-0812">Transmembrane</keyword>
<evidence type="ECO:0000256" key="5">
    <source>
        <dbReference type="ARBA" id="ARBA00022692"/>
    </source>
</evidence>
<dbReference type="GO" id="GO:0022857">
    <property type="term" value="F:transmembrane transporter activity"/>
    <property type="evidence" value="ECO:0007669"/>
    <property type="project" value="InterPro"/>
</dbReference>
<keyword evidence="6 8" id="KW-1133">Transmembrane helix</keyword>
<evidence type="ECO:0000313" key="9">
    <source>
        <dbReference type="EMBL" id="CAB4917701.1"/>
    </source>
</evidence>
<dbReference type="PANTHER" id="PTHR32196:SF71">
    <property type="entry name" value="AUTOINDUCER 2 IMPORT SYSTEM PERMEASE PROTEIN LSRD"/>
    <property type="match status" value="1"/>
</dbReference>
<comment type="subcellular location">
    <subcellularLocation>
        <location evidence="1">Cell membrane</location>
        <topology evidence="1">Multi-pass membrane protein</topology>
    </subcellularLocation>
</comment>
<accession>A0A6J7H9N0</accession>
<dbReference type="InterPro" id="IPR001851">
    <property type="entry name" value="ABC_transp_permease"/>
</dbReference>
<feature type="transmembrane region" description="Helical" evidence="8">
    <location>
        <begin position="12"/>
        <end position="31"/>
    </location>
</feature>
<feature type="transmembrane region" description="Helical" evidence="8">
    <location>
        <begin position="43"/>
        <end position="62"/>
    </location>
</feature>
<gene>
    <name evidence="9" type="ORF">UFOPK3720_00060</name>
</gene>
<dbReference type="EMBL" id="CAFBNB010000006">
    <property type="protein sequence ID" value="CAB4917701.1"/>
    <property type="molecule type" value="Genomic_DNA"/>
</dbReference>
<feature type="transmembrane region" description="Helical" evidence="8">
    <location>
        <begin position="124"/>
        <end position="142"/>
    </location>
</feature>
<reference evidence="9" key="1">
    <citation type="submission" date="2020-05" db="EMBL/GenBank/DDBJ databases">
        <authorList>
            <person name="Chiriac C."/>
            <person name="Salcher M."/>
            <person name="Ghai R."/>
            <person name="Kavagutti S V."/>
        </authorList>
    </citation>
    <scope>NUCLEOTIDE SEQUENCE</scope>
</reference>
<dbReference type="CDD" id="cd06579">
    <property type="entry name" value="TM_PBP1_transp_AraH_like"/>
    <property type="match status" value="1"/>
</dbReference>
<evidence type="ECO:0000256" key="4">
    <source>
        <dbReference type="ARBA" id="ARBA00022519"/>
    </source>
</evidence>
<name>A0A6J7H9N0_9ZZZZ</name>
<protein>
    <submittedName>
        <fullName evidence="9">Unannotated protein</fullName>
    </submittedName>
</protein>
<organism evidence="9">
    <name type="scientific">freshwater metagenome</name>
    <dbReference type="NCBI Taxonomy" id="449393"/>
    <lineage>
        <taxon>unclassified sequences</taxon>
        <taxon>metagenomes</taxon>
        <taxon>ecological metagenomes</taxon>
    </lineage>
</organism>
<dbReference type="Pfam" id="PF02653">
    <property type="entry name" value="BPD_transp_2"/>
    <property type="match status" value="1"/>
</dbReference>
<proteinExistence type="predicted"/>
<keyword evidence="2" id="KW-0813">Transport</keyword>
<dbReference type="GO" id="GO:0005886">
    <property type="term" value="C:plasma membrane"/>
    <property type="evidence" value="ECO:0007669"/>
    <property type="project" value="UniProtKB-SubCell"/>
</dbReference>
<dbReference type="AlphaFoldDB" id="A0A6J7H9N0"/>
<evidence type="ECO:0000256" key="1">
    <source>
        <dbReference type="ARBA" id="ARBA00004651"/>
    </source>
</evidence>
<feature type="transmembrane region" description="Helical" evidence="8">
    <location>
        <begin position="96"/>
        <end position="118"/>
    </location>
</feature>
<keyword evidence="7 8" id="KW-0472">Membrane</keyword>
<feature type="transmembrane region" description="Helical" evidence="8">
    <location>
        <begin position="214"/>
        <end position="235"/>
    </location>
</feature>
<feature type="transmembrane region" description="Helical" evidence="8">
    <location>
        <begin position="162"/>
        <end position="183"/>
    </location>
</feature>